<name>A0A2I0A853_9ASPA</name>
<dbReference type="EC" id="3.1.3.16" evidence="3"/>
<dbReference type="Proteomes" id="UP000236161">
    <property type="component" value="Unassembled WGS sequence"/>
</dbReference>
<dbReference type="STRING" id="1088818.A0A2I0A853"/>
<dbReference type="Gene3D" id="2.60.200.20">
    <property type="match status" value="1"/>
</dbReference>
<dbReference type="SMART" id="SM00240">
    <property type="entry name" value="FHA"/>
    <property type="match status" value="1"/>
</dbReference>
<dbReference type="PANTHER" id="PTHR23308">
    <property type="entry name" value="NUCLEAR INHIBITOR OF PROTEIN PHOSPHATASE-1"/>
    <property type="match status" value="1"/>
</dbReference>
<reference evidence="3 4" key="1">
    <citation type="journal article" date="2017" name="Nature">
        <title>The Apostasia genome and the evolution of orchids.</title>
        <authorList>
            <person name="Zhang G.Q."/>
            <person name="Liu K.W."/>
            <person name="Li Z."/>
            <person name="Lohaus R."/>
            <person name="Hsiao Y.Y."/>
            <person name="Niu S.C."/>
            <person name="Wang J.Y."/>
            <person name="Lin Y.C."/>
            <person name="Xu Q."/>
            <person name="Chen L.J."/>
            <person name="Yoshida K."/>
            <person name="Fujiwara S."/>
            <person name="Wang Z.W."/>
            <person name="Zhang Y.Q."/>
            <person name="Mitsuda N."/>
            <person name="Wang M."/>
            <person name="Liu G.H."/>
            <person name="Pecoraro L."/>
            <person name="Huang H.X."/>
            <person name="Xiao X.J."/>
            <person name="Lin M."/>
            <person name="Wu X.Y."/>
            <person name="Wu W.L."/>
            <person name="Chen Y.Y."/>
            <person name="Chang S.B."/>
            <person name="Sakamoto S."/>
            <person name="Ohme-Takagi M."/>
            <person name="Yagi M."/>
            <person name="Zeng S.J."/>
            <person name="Shen C.Y."/>
            <person name="Yeh C.M."/>
            <person name="Luo Y.B."/>
            <person name="Tsai W.C."/>
            <person name="Van de Peer Y."/>
            <person name="Liu Z.J."/>
        </authorList>
    </citation>
    <scope>NUCLEOTIDE SEQUENCE [LARGE SCALE GENOMIC DNA]</scope>
    <source>
        <strain evidence="4">cv. Shenzhen</strain>
        <tissue evidence="3">Stem</tissue>
    </source>
</reference>
<dbReference type="GO" id="GO:0004722">
    <property type="term" value="F:protein serine/threonine phosphatase activity"/>
    <property type="evidence" value="ECO:0007669"/>
    <property type="project" value="UniProtKB-EC"/>
</dbReference>
<accession>A0A2I0A853</accession>
<evidence type="ECO:0000313" key="4">
    <source>
        <dbReference type="Proteomes" id="UP000236161"/>
    </source>
</evidence>
<evidence type="ECO:0000259" key="2">
    <source>
        <dbReference type="PROSITE" id="PS50006"/>
    </source>
</evidence>
<protein>
    <submittedName>
        <fullName evidence="3">FHA domain-containing protein</fullName>
        <ecNumber evidence="3">3.1.3.16</ecNumber>
    </submittedName>
</protein>
<gene>
    <name evidence="3" type="ORF">AXF42_Ash003062</name>
</gene>
<feature type="compositionally biased region" description="Low complexity" evidence="1">
    <location>
        <begin position="188"/>
        <end position="200"/>
    </location>
</feature>
<evidence type="ECO:0000313" key="3">
    <source>
        <dbReference type="EMBL" id="PKA51695.1"/>
    </source>
</evidence>
<dbReference type="InterPro" id="IPR000253">
    <property type="entry name" value="FHA_dom"/>
</dbReference>
<keyword evidence="3" id="KW-0378">Hydrolase</keyword>
<feature type="compositionally biased region" description="Basic and acidic residues" evidence="1">
    <location>
        <begin position="168"/>
        <end position="183"/>
    </location>
</feature>
<dbReference type="OrthoDB" id="687730at2759"/>
<feature type="region of interest" description="Disordered" evidence="1">
    <location>
        <begin position="106"/>
        <end position="210"/>
    </location>
</feature>
<evidence type="ECO:0000256" key="1">
    <source>
        <dbReference type="SAM" id="MobiDB-lite"/>
    </source>
</evidence>
<dbReference type="InterPro" id="IPR050923">
    <property type="entry name" value="Cell_Proc_Reg/RNA_Proc"/>
</dbReference>
<feature type="domain" description="FHA" evidence="2">
    <location>
        <begin position="28"/>
        <end position="80"/>
    </location>
</feature>
<dbReference type="Pfam" id="PF00498">
    <property type="entry name" value="FHA"/>
    <property type="match status" value="1"/>
</dbReference>
<feature type="compositionally biased region" description="Pro residues" evidence="1">
    <location>
        <begin position="113"/>
        <end position="126"/>
    </location>
</feature>
<proteinExistence type="predicted"/>
<keyword evidence="4" id="KW-1185">Reference proteome</keyword>
<organism evidence="3 4">
    <name type="scientific">Apostasia shenzhenica</name>
    <dbReference type="NCBI Taxonomy" id="1088818"/>
    <lineage>
        <taxon>Eukaryota</taxon>
        <taxon>Viridiplantae</taxon>
        <taxon>Streptophyta</taxon>
        <taxon>Embryophyta</taxon>
        <taxon>Tracheophyta</taxon>
        <taxon>Spermatophyta</taxon>
        <taxon>Magnoliopsida</taxon>
        <taxon>Liliopsida</taxon>
        <taxon>Asparagales</taxon>
        <taxon>Orchidaceae</taxon>
        <taxon>Apostasioideae</taxon>
        <taxon>Apostasia</taxon>
    </lineage>
</organism>
<dbReference type="SUPFAM" id="SSF49879">
    <property type="entry name" value="SMAD/FHA domain"/>
    <property type="match status" value="1"/>
</dbReference>
<dbReference type="AlphaFoldDB" id="A0A2I0A853"/>
<sequence length="307" mass="33345">MAATVLSLSVREGPRKGESFEYKIGTLIRIGRVVRGNTLAIRDPSISQNHLIIQFLPEITRWAVKDLGSSNGTYVNGSLISPDDPIALADGDVLVIGEKTSISVKISSSGDVLPPPPPEAVLPPLPRRGKARRSETVETAVLQEEKVSQPLTNRGSGRVSRGRSNRLLRKDENHETEVVEQRARRVTRSSSRVGSSAFSSKQQGDQDVPINISVSGCGVLGRGKKKTSKESHAGAEEEVVVGPVGETTGEQVEDDTDNMKLWQWFDRLATYLNNSINDVAEETIASISEKSCLFDEFIMHTANAGTE</sequence>
<dbReference type="InterPro" id="IPR008984">
    <property type="entry name" value="SMAD_FHA_dom_sf"/>
</dbReference>
<dbReference type="EMBL" id="KZ452013">
    <property type="protein sequence ID" value="PKA51695.1"/>
    <property type="molecule type" value="Genomic_DNA"/>
</dbReference>
<dbReference type="PROSITE" id="PS50006">
    <property type="entry name" value="FHA_DOMAIN"/>
    <property type="match status" value="1"/>
</dbReference>